<dbReference type="GO" id="GO:0003677">
    <property type="term" value="F:DNA binding"/>
    <property type="evidence" value="ECO:0007669"/>
    <property type="project" value="InterPro"/>
</dbReference>
<evidence type="ECO:0000313" key="3">
    <source>
        <dbReference type="EMBL" id="KAF0134447.1"/>
    </source>
</evidence>
<evidence type="ECO:0000256" key="2">
    <source>
        <dbReference type="HAMAP-Rule" id="MF_01074"/>
    </source>
</evidence>
<dbReference type="GO" id="GO:0016829">
    <property type="term" value="F:lyase activity"/>
    <property type="evidence" value="ECO:0007669"/>
    <property type="project" value="UniProtKB-UniRule"/>
</dbReference>
<dbReference type="AlphaFoldDB" id="A0A833L415"/>
<dbReference type="PANTHER" id="PTHR36566:SF1">
    <property type="entry name" value="PYRIDINIUM-3,5-BISTHIOCARBOXYLIC ACID MONONUCLEOTIDE NICKEL INSERTION PROTEIN"/>
    <property type="match status" value="1"/>
</dbReference>
<dbReference type="Gene3D" id="3.30.70.1380">
    <property type="entry name" value="Transcriptional regulatory protein pf0864 domain like"/>
    <property type="match status" value="1"/>
</dbReference>
<sequence>MKIAYFDCSSGIAGNMILGSLIDAGLPKKYLLDQLNKLNLKNWRLTINKINKNHISAIHFNVSYNEAIENHRNLADIASLTEKSKLSKSIKILSIKIFTNLAKVEAQAHGMPINHVHFHEVGAIDSIIDIVGCAIGFDYFKIEEIYCSPINVGSGKIKTAHGVLPVPAPATAILLKDMVSYASDIKKELTTPTGAAIVKTLIKGYGVMPKMMVSEVGFGAGSYNIKELPNVLRVFIGSKELESEHDTILQLEANIDDLDPKLYDNAIAGIMKSGALDVFVSPIRMKKGRNAILLTALCKPEEKDKIIEAIFTLTTTFGIRMYLAAREKLSKKMHKTKYGKIKAGYLGNKLKTLAIEPDDYLALKHKVPTKTIYKTFAASAKTLKLDKPSYTRAALAAVGKRIIEDHMKTCVTASIRKGSGEREIKELLNVIEKF</sequence>
<keyword evidence="2" id="KW-0456">Lyase</keyword>
<dbReference type="GO" id="GO:0045892">
    <property type="term" value="P:negative regulation of DNA-templated transcription"/>
    <property type="evidence" value="ECO:0007669"/>
    <property type="project" value="UniProtKB-ARBA"/>
</dbReference>
<dbReference type="EMBL" id="WPAF01000008">
    <property type="protein sequence ID" value="KAF0134447.1"/>
    <property type="molecule type" value="Genomic_DNA"/>
</dbReference>
<reference evidence="3 4" key="1">
    <citation type="submission" date="2019-12" db="EMBL/GenBank/DDBJ databases">
        <authorList>
            <person name="Wolfe R."/>
            <person name="Danczak R."/>
            <person name="Wilkins M."/>
        </authorList>
    </citation>
    <scope>NUCLEOTIDE SEQUENCE [LARGE SCALE GENOMIC DNA]</scope>
    <source>
        <strain evidence="3">X2_MaxBin.013</strain>
    </source>
</reference>
<evidence type="ECO:0000256" key="1">
    <source>
        <dbReference type="ARBA" id="ARBA00022596"/>
    </source>
</evidence>
<proteinExistence type="inferred from homology"/>
<dbReference type="Gene3D" id="1.20.58.1000">
    <property type="entry name" value="Metal-sensitive repressor, helix protomer"/>
    <property type="match status" value="1"/>
</dbReference>
<dbReference type="InterPro" id="IPR003735">
    <property type="entry name" value="Metal_Tscrpt_repr"/>
</dbReference>
<comment type="similarity">
    <text evidence="2">Belongs to the LarC family.</text>
</comment>
<accession>A0A833L415</accession>
<protein>
    <recommendedName>
        <fullName evidence="2">Putative nickel insertion protein</fullName>
    </recommendedName>
</protein>
<dbReference type="InterPro" id="IPR038390">
    <property type="entry name" value="Metal_Tscrpt_repr_sf"/>
</dbReference>
<dbReference type="GO" id="GO:0016151">
    <property type="term" value="F:nickel cation binding"/>
    <property type="evidence" value="ECO:0007669"/>
    <property type="project" value="UniProtKB-UniRule"/>
</dbReference>
<dbReference type="Pfam" id="PF02583">
    <property type="entry name" value="Trns_repr_metal"/>
    <property type="match status" value="1"/>
</dbReference>
<comment type="caution">
    <text evidence="3">The sequence shown here is derived from an EMBL/GenBank/DDBJ whole genome shotgun (WGS) entry which is preliminary data.</text>
</comment>
<dbReference type="NCBIfam" id="TIGR00299">
    <property type="entry name" value="nickel pincer cofactor biosynthesis protein LarC"/>
    <property type="match status" value="1"/>
</dbReference>
<dbReference type="HAMAP" id="MF_01074">
    <property type="entry name" value="LarC"/>
    <property type="match status" value="1"/>
</dbReference>
<keyword evidence="1 2" id="KW-0533">Nickel</keyword>
<organism evidence="3 4">
    <name type="scientific">Candidatus Saganbacteria bacterium</name>
    <dbReference type="NCBI Taxonomy" id="2575572"/>
    <lineage>
        <taxon>Bacteria</taxon>
        <taxon>Bacillati</taxon>
        <taxon>Saganbacteria</taxon>
    </lineage>
</organism>
<dbReference type="PANTHER" id="PTHR36566">
    <property type="entry name" value="NICKEL INSERTION PROTEIN-RELATED"/>
    <property type="match status" value="1"/>
</dbReference>
<evidence type="ECO:0000313" key="4">
    <source>
        <dbReference type="Proteomes" id="UP000488506"/>
    </source>
</evidence>
<dbReference type="Proteomes" id="UP000488506">
    <property type="component" value="Unassembled WGS sequence"/>
</dbReference>
<dbReference type="InterPro" id="IPR002822">
    <property type="entry name" value="Ni_insertion"/>
</dbReference>
<dbReference type="Pfam" id="PF01969">
    <property type="entry name" value="Ni_insertion"/>
    <property type="match status" value="1"/>
</dbReference>
<name>A0A833L415_UNCSA</name>
<gene>
    <name evidence="3" type="ORF">FD145_672</name>
</gene>